<feature type="domain" description="Cytochrome b/b6 C-terminal region profile" evidence="15">
    <location>
        <begin position="50"/>
        <end position="105"/>
    </location>
</feature>
<evidence type="ECO:0000256" key="9">
    <source>
        <dbReference type="ARBA" id="ARBA00022982"/>
    </source>
</evidence>
<keyword evidence="3" id="KW-0813">Transport</keyword>
<reference evidence="17" key="1">
    <citation type="journal article" date="2019" name="IScience">
        <title>Narwhal Genome Reveals Long-Term Low Genetic Diversity despite Current Large Abundance Size.</title>
        <authorList>
            <person name="Westbury M.V."/>
            <person name="Petersen B."/>
            <person name="Garde E."/>
            <person name="Heide-Jorgensen M.P."/>
            <person name="Lorenzen E.D."/>
        </authorList>
    </citation>
    <scope>NUCLEOTIDE SEQUENCE [LARGE SCALE GENOMIC DNA]</scope>
</reference>
<evidence type="ECO:0000256" key="7">
    <source>
        <dbReference type="ARBA" id="ARBA00022723"/>
    </source>
</evidence>
<name>A0A4U1EDA7_MONMO</name>
<dbReference type="Proteomes" id="UP000308365">
    <property type="component" value="Unassembled WGS sequence"/>
</dbReference>
<keyword evidence="8" id="KW-0999">Mitochondrion inner membrane</keyword>
<evidence type="ECO:0000256" key="6">
    <source>
        <dbReference type="ARBA" id="ARBA00022692"/>
    </source>
</evidence>
<evidence type="ECO:0000256" key="12">
    <source>
        <dbReference type="ARBA" id="ARBA00023128"/>
    </source>
</evidence>
<dbReference type="InterPro" id="IPR027387">
    <property type="entry name" value="Cytb/b6-like_sf"/>
</dbReference>
<keyword evidence="9" id="KW-0249">Electron transport</keyword>
<keyword evidence="10 14" id="KW-1133">Transmembrane helix</keyword>
<organism evidence="16 17">
    <name type="scientific">Monodon monoceros</name>
    <name type="common">Narwhal</name>
    <name type="synonym">Ceratodon monodon</name>
    <dbReference type="NCBI Taxonomy" id="40151"/>
    <lineage>
        <taxon>Eukaryota</taxon>
        <taxon>Metazoa</taxon>
        <taxon>Chordata</taxon>
        <taxon>Craniata</taxon>
        <taxon>Vertebrata</taxon>
        <taxon>Euteleostomi</taxon>
        <taxon>Mammalia</taxon>
        <taxon>Eutheria</taxon>
        <taxon>Laurasiatheria</taxon>
        <taxon>Artiodactyla</taxon>
        <taxon>Whippomorpha</taxon>
        <taxon>Cetacea</taxon>
        <taxon>Odontoceti</taxon>
        <taxon>Monodontidae</taxon>
        <taxon>Monodon</taxon>
    </lineage>
</organism>
<comment type="caution">
    <text evidence="16">The sequence shown here is derived from an EMBL/GenBank/DDBJ whole genome shotgun (WGS) entry which is preliminary data.</text>
</comment>
<feature type="non-terminal residue" evidence="16">
    <location>
        <position position="1"/>
    </location>
</feature>
<keyword evidence="5" id="KW-0679">Respiratory chain</keyword>
<accession>A0A4U1EDA7</accession>
<evidence type="ECO:0000256" key="14">
    <source>
        <dbReference type="SAM" id="Phobius"/>
    </source>
</evidence>
<evidence type="ECO:0000256" key="3">
    <source>
        <dbReference type="ARBA" id="ARBA00022448"/>
    </source>
</evidence>
<dbReference type="EMBL" id="RWIC01002592">
    <property type="protein sequence ID" value="TKC33617.1"/>
    <property type="molecule type" value="Genomic_DNA"/>
</dbReference>
<keyword evidence="12" id="KW-0496">Mitochondrion</keyword>
<evidence type="ECO:0000313" key="17">
    <source>
        <dbReference type="Proteomes" id="UP000308365"/>
    </source>
</evidence>
<dbReference type="GO" id="GO:0016491">
    <property type="term" value="F:oxidoreductase activity"/>
    <property type="evidence" value="ECO:0007669"/>
    <property type="project" value="UniProtKB-UniRule"/>
</dbReference>
<evidence type="ECO:0000256" key="10">
    <source>
        <dbReference type="ARBA" id="ARBA00022989"/>
    </source>
</evidence>
<evidence type="ECO:0000256" key="1">
    <source>
        <dbReference type="ARBA" id="ARBA00004448"/>
    </source>
</evidence>
<keyword evidence="13 14" id="KW-0472">Membrane</keyword>
<keyword evidence="11" id="KW-0408">Iron</keyword>
<protein>
    <recommendedName>
        <fullName evidence="2">Cytochrome b</fullName>
    </recommendedName>
</protein>
<evidence type="ECO:0000256" key="8">
    <source>
        <dbReference type="ARBA" id="ARBA00022792"/>
    </source>
</evidence>
<keyword evidence="7" id="KW-0479">Metal-binding</keyword>
<dbReference type="GO" id="GO:0005743">
    <property type="term" value="C:mitochondrial inner membrane"/>
    <property type="evidence" value="ECO:0007669"/>
    <property type="project" value="UniProtKB-SubCell"/>
</dbReference>
<feature type="transmembrane region" description="Helical" evidence="14">
    <location>
        <begin position="69"/>
        <end position="86"/>
    </location>
</feature>
<evidence type="ECO:0000313" key="16">
    <source>
        <dbReference type="EMBL" id="TKC33617.1"/>
    </source>
</evidence>
<comment type="subcellular location">
    <subcellularLocation>
        <location evidence="1">Mitochondrion inner membrane</location>
        <topology evidence="1">Multi-pass membrane protein</topology>
    </subcellularLocation>
</comment>
<sequence>GEGLYYGFCTLLRNMRHWNHSTIYRNSHSVALTAVHLLVLHETGSNNPTGISSNMGKITFHPYCKIKDILGALFLFLILLILVVFSPELLADPDNYTPANPSNTPHTSKQSNISYLHTQFYDPFTKNRCTSLNLLNPNFSNCPNISYIKTTEYNILTS</sequence>
<dbReference type="GO" id="GO:0022900">
    <property type="term" value="P:electron transport chain"/>
    <property type="evidence" value="ECO:0007669"/>
    <property type="project" value="UniProtKB-UniRule"/>
</dbReference>
<evidence type="ECO:0000256" key="2">
    <source>
        <dbReference type="ARBA" id="ARBA00013531"/>
    </source>
</evidence>
<dbReference type="SUPFAM" id="SSF81648">
    <property type="entry name" value="a domain/subunit of cytochrome bc1 complex (Ubiquinol-cytochrome c reductase)"/>
    <property type="match status" value="1"/>
</dbReference>
<dbReference type="PROSITE" id="PS51003">
    <property type="entry name" value="CYTB_CTER"/>
    <property type="match status" value="1"/>
</dbReference>
<dbReference type="GO" id="GO:0009055">
    <property type="term" value="F:electron transfer activity"/>
    <property type="evidence" value="ECO:0007669"/>
    <property type="project" value="InterPro"/>
</dbReference>
<evidence type="ECO:0000256" key="5">
    <source>
        <dbReference type="ARBA" id="ARBA00022660"/>
    </source>
</evidence>
<dbReference type="GO" id="GO:0046872">
    <property type="term" value="F:metal ion binding"/>
    <property type="evidence" value="ECO:0007669"/>
    <property type="project" value="UniProtKB-KW"/>
</dbReference>
<dbReference type="InterPro" id="IPR036150">
    <property type="entry name" value="Cyt_b/b6_C_sf"/>
</dbReference>
<dbReference type="AlphaFoldDB" id="A0A4U1EDA7"/>
<proteinExistence type="predicted"/>
<gene>
    <name evidence="16" type="ORF">EI555_002829</name>
</gene>
<evidence type="ECO:0000256" key="4">
    <source>
        <dbReference type="ARBA" id="ARBA00022617"/>
    </source>
</evidence>
<evidence type="ECO:0000256" key="13">
    <source>
        <dbReference type="ARBA" id="ARBA00023136"/>
    </source>
</evidence>
<dbReference type="InterPro" id="IPR005798">
    <property type="entry name" value="Cyt_b/b6_C"/>
</dbReference>
<keyword evidence="6 14" id="KW-0812">Transmembrane</keyword>
<keyword evidence="4" id="KW-0349">Heme</keyword>
<evidence type="ECO:0000259" key="15">
    <source>
        <dbReference type="PROSITE" id="PS51003"/>
    </source>
</evidence>
<evidence type="ECO:0000256" key="11">
    <source>
        <dbReference type="ARBA" id="ARBA00023004"/>
    </source>
</evidence>
<dbReference type="Gene3D" id="1.20.810.10">
    <property type="entry name" value="Cytochrome Bc1 Complex, Chain C"/>
    <property type="match status" value="1"/>
</dbReference>